<dbReference type="InterPro" id="IPR020598">
    <property type="entry name" value="rRNA_Ade_methylase_Trfase_N"/>
</dbReference>
<reference evidence="8" key="1">
    <citation type="submission" date="2009-10" db="EMBL/GenBank/DDBJ databases">
        <title>Diversity of trophic interactions inside an arsenic-rich microbial ecosystem.</title>
        <authorList>
            <person name="Bertin P.N."/>
            <person name="Heinrich-Salmeron A."/>
            <person name="Pelletier E."/>
            <person name="Goulhen-Chollet F."/>
            <person name="Arsene-Ploetze F."/>
            <person name="Gallien S."/>
            <person name="Calteau A."/>
            <person name="Vallenet D."/>
            <person name="Casiot C."/>
            <person name="Chane-Woon-Ming B."/>
            <person name="Giloteaux L."/>
            <person name="Barakat M."/>
            <person name="Bonnefoy V."/>
            <person name="Bruneel O."/>
            <person name="Chandler M."/>
            <person name="Cleiss J."/>
            <person name="Duran R."/>
            <person name="Elbaz-Poulichet F."/>
            <person name="Fonknechten N."/>
            <person name="Lauga B."/>
            <person name="Mornico D."/>
            <person name="Ortet P."/>
            <person name="Schaeffer C."/>
            <person name="Siguier P."/>
            <person name="Alexander Thil Smith A."/>
            <person name="Van Dorsselaer A."/>
            <person name="Weissenbach J."/>
            <person name="Medigue C."/>
            <person name="Le Paslier D."/>
        </authorList>
    </citation>
    <scope>NUCLEOTIDE SEQUENCE</scope>
</reference>
<dbReference type="PROSITE" id="PS51689">
    <property type="entry name" value="SAM_RNA_A_N6_MT"/>
    <property type="match status" value="1"/>
</dbReference>
<dbReference type="InterPro" id="IPR029063">
    <property type="entry name" value="SAM-dependent_MTases_sf"/>
</dbReference>
<dbReference type="Pfam" id="PF00398">
    <property type="entry name" value="RrnaAD"/>
    <property type="match status" value="1"/>
</dbReference>
<dbReference type="PANTHER" id="PTHR11727:SF7">
    <property type="entry name" value="DIMETHYLADENOSINE TRANSFERASE-RELATED"/>
    <property type="match status" value="1"/>
</dbReference>
<evidence type="ECO:0000313" key="8">
    <source>
        <dbReference type="EMBL" id="CBI00350.1"/>
    </source>
</evidence>
<dbReference type="GO" id="GO:0005829">
    <property type="term" value="C:cytosol"/>
    <property type="evidence" value="ECO:0007669"/>
    <property type="project" value="TreeGrafter"/>
</dbReference>
<keyword evidence="3 8" id="KW-0489">Methyltransferase</keyword>
<dbReference type="SUPFAM" id="SSF53335">
    <property type="entry name" value="S-adenosyl-L-methionine-dependent methyltransferases"/>
    <property type="match status" value="1"/>
</dbReference>
<name>E6PZJ1_9ZZZZ</name>
<dbReference type="Gene3D" id="1.10.8.100">
    <property type="entry name" value="Ribosomal RNA adenine dimethylase-like, domain 2"/>
    <property type="match status" value="1"/>
</dbReference>
<dbReference type="InterPro" id="IPR023165">
    <property type="entry name" value="rRNA_Ade_diMease-like_C"/>
</dbReference>
<comment type="caution">
    <text evidence="8">The sequence shown here is derived from an EMBL/GenBank/DDBJ whole genome shotgun (WGS) entry which is preliminary data.</text>
</comment>
<dbReference type="InterPro" id="IPR001737">
    <property type="entry name" value="KsgA/Erm"/>
</dbReference>
<keyword evidence="4 8" id="KW-0808">Transferase</keyword>
<dbReference type="GO" id="GO:0003723">
    <property type="term" value="F:RNA binding"/>
    <property type="evidence" value="ECO:0007669"/>
    <property type="project" value="UniProtKB-KW"/>
</dbReference>
<evidence type="ECO:0000256" key="2">
    <source>
        <dbReference type="ARBA" id="ARBA00022552"/>
    </source>
</evidence>
<keyword evidence="2" id="KW-0698">rRNA processing</keyword>
<proteinExistence type="inferred from homology"/>
<dbReference type="SMART" id="SM00650">
    <property type="entry name" value="rADc"/>
    <property type="match status" value="1"/>
</dbReference>
<keyword evidence="5" id="KW-0949">S-adenosyl-L-methionine</keyword>
<dbReference type="HAMAP" id="MF_00607">
    <property type="entry name" value="16SrRNA_methyltr_A"/>
    <property type="match status" value="1"/>
</dbReference>
<keyword evidence="6" id="KW-0694">RNA-binding</keyword>
<keyword evidence="1" id="KW-0963">Cytoplasm</keyword>
<dbReference type="NCBIfam" id="TIGR00755">
    <property type="entry name" value="ksgA"/>
    <property type="match status" value="1"/>
</dbReference>
<dbReference type="InterPro" id="IPR020596">
    <property type="entry name" value="rRNA_Ade_Mease_Trfase_CS"/>
</dbReference>
<sequence length="273" mass="29515">MPAKSKLGQNFLRDQAAIERIINALGDLTGRTVVEIGPGQGAITAALARRAARLIAVELDTALANALRKRFANQQTPAAVTILQQDVLAFDFAAAAREAREPLLVVGNLPYYITSPILLRLARNAGTIDRAVLMVQREVAQRVTAEPGSRDYGLLTATCALYGTAEELFTLPPEAFSPPPKVYSTVFRWSFAPQFAALGIPEAPFLAFLKQVFAQKRKTLSNNLRAAGFSPETIADAERSASIPAHARAESLPINQLAQLWRTLQPSSPTLAQ</sequence>
<dbReference type="PANTHER" id="PTHR11727">
    <property type="entry name" value="DIMETHYLADENOSINE TRANSFERASE"/>
    <property type="match status" value="1"/>
</dbReference>
<evidence type="ECO:0000256" key="3">
    <source>
        <dbReference type="ARBA" id="ARBA00022603"/>
    </source>
</evidence>
<dbReference type="EMBL" id="CABN01000126">
    <property type="protein sequence ID" value="CBI00350.1"/>
    <property type="molecule type" value="Genomic_DNA"/>
</dbReference>
<evidence type="ECO:0000256" key="5">
    <source>
        <dbReference type="ARBA" id="ARBA00022691"/>
    </source>
</evidence>
<dbReference type="InterPro" id="IPR011530">
    <property type="entry name" value="rRNA_adenine_dimethylase"/>
</dbReference>
<dbReference type="PROSITE" id="PS01131">
    <property type="entry name" value="RRNA_A_DIMETH"/>
    <property type="match status" value="1"/>
</dbReference>
<evidence type="ECO:0000256" key="4">
    <source>
        <dbReference type="ARBA" id="ARBA00022679"/>
    </source>
</evidence>
<dbReference type="GO" id="GO:0000179">
    <property type="term" value="F:rRNA (adenine-N6,N6-)-dimethyltransferase activity"/>
    <property type="evidence" value="ECO:0007669"/>
    <property type="project" value="InterPro"/>
</dbReference>
<evidence type="ECO:0000256" key="6">
    <source>
        <dbReference type="ARBA" id="ARBA00022884"/>
    </source>
</evidence>
<accession>E6PZJ1</accession>
<dbReference type="Gene3D" id="3.40.50.150">
    <property type="entry name" value="Vaccinia Virus protein VP39"/>
    <property type="match status" value="1"/>
</dbReference>
<feature type="domain" description="Ribosomal RNA adenine methylase transferase N-terminal" evidence="7">
    <location>
        <begin position="17"/>
        <end position="193"/>
    </location>
</feature>
<dbReference type="AlphaFoldDB" id="E6PZJ1"/>
<protein>
    <recommendedName>
        <fullName evidence="7">Ribosomal RNA adenine methylase transferase N-terminal domain-containing protein</fullName>
    </recommendedName>
</protein>
<organism evidence="8">
    <name type="scientific">mine drainage metagenome</name>
    <dbReference type="NCBI Taxonomy" id="410659"/>
    <lineage>
        <taxon>unclassified sequences</taxon>
        <taxon>metagenomes</taxon>
        <taxon>ecological metagenomes</taxon>
    </lineage>
</organism>
<evidence type="ECO:0000259" key="7">
    <source>
        <dbReference type="SMART" id="SM00650"/>
    </source>
</evidence>
<evidence type="ECO:0000256" key="1">
    <source>
        <dbReference type="ARBA" id="ARBA00022490"/>
    </source>
</evidence>
<gene>
    <name evidence="8" type="primary">ksgA</name>
    <name evidence="8" type="ORF">CARN3_1368</name>
</gene>